<name>A0A5D0TXD5_9ACTN</name>
<evidence type="ECO:0000256" key="1">
    <source>
        <dbReference type="SAM" id="Phobius"/>
    </source>
</evidence>
<organism evidence="2 3">
    <name type="scientific">Actinomadura syzygii</name>
    <dbReference type="NCBI Taxonomy" id="1427538"/>
    <lineage>
        <taxon>Bacteria</taxon>
        <taxon>Bacillati</taxon>
        <taxon>Actinomycetota</taxon>
        <taxon>Actinomycetes</taxon>
        <taxon>Streptosporangiales</taxon>
        <taxon>Thermomonosporaceae</taxon>
        <taxon>Actinomadura</taxon>
    </lineage>
</organism>
<dbReference type="Proteomes" id="UP000322634">
    <property type="component" value="Unassembled WGS sequence"/>
</dbReference>
<feature type="transmembrane region" description="Helical" evidence="1">
    <location>
        <begin position="201"/>
        <end position="221"/>
    </location>
</feature>
<keyword evidence="3" id="KW-1185">Reference proteome</keyword>
<feature type="transmembrane region" description="Helical" evidence="1">
    <location>
        <begin position="241"/>
        <end position="262"/>
    </location>
</feature>
<keyword evidence="1" id="KW-1133">Transmembrane helix</keyword>
<dbReference type="AlphaFoldDB" id="A0A5D0TXD5"/>
<dbReference type="OrthoDB" id="9802066at2"/>
<gene>
    <name evidence="2" type="ORF">FXF65_33570</name>
</gene>
<feature type="transmembrane region" description="Helical" evidence="1">
    <location>
        <begin position="274"/>
        <end position="293"/>
    </location>
</feature>
<comment type="caution">
    <text evidence="2">The sequence shown here is derived from an EMBL/GenBank/DDBJ whole genome shotgun (WGS) entry which is preliminary data.</text>
</comment>
<sequence length="333" mass="34615">MTVLWTALLSSVGVLAAGVVVSALRDEVRGRLDQLPHALLRLAGHRLPHDVRNDLMEEWQAELGAILTPATGLPITRLVVGTRYSLGLLRTGPKVAGELTGGTSSGLPLRARLYVGGVVASAATAIGTSSIGASWQTVASLAALFLVSESFARLNFGHISFSPGSAAGLASVVLLGPAGAALVGATATISGQRMFAPVKRLFNGAQFALSGYAASVAFRTLHNASYPLGRPTWLEHAIGPFLGALAIFVSVNLLLVAGILLLSRQVTWRDLPRGSGYLIAGVLGDGMTGLLIAGLWDSIGAFSAPVVLLPLVISHWAIARTHRKHRTQTGGSF</sequence>
<evidence type="ECO:0000313" key="3">
    <source>
        <dbReference type="Proteomes" id="UP000322634"/>
    </source>
</evidence>
<dbReference type="RefSeq" id="WP_148354074.1">
    <property type="nucleotide sequence ID" value="NZ_JBHSBF010000005.1"/>
</dbReference>
<dbReference type="EMBL" id="VSFF01000013">
    <property type="protein sequence ID" value="TYC10026.1"/>
    <property type="molecule type" value="Genomic_DNA"/>
</dbReference>
<evidence type="ECO:0000313" key="2">
    <source>
        <dbReference type="EMBL" id="TYC10026.1"/>
    </source>
</evidence>
<proteinExistence type="predicted"/>
<feature type="transmembrane region" description="Helical" evidence="1">
    <location>
        <begin position="166"/>
        <end position="189"/>
    </location>
</feature>
<accession>A0A5D0TXD5</accession>
<protein>
    <submittedName>
        <fullName evidence="2">Uncharacterized protein</fullName>
    </submittedName>
</protein>
<keyword evidence="1" id="KW-0812">Transmembrane</keyword>
<feature type="transmembrane region" description="Helical" evidence="1">
    <location>
        <begin position="113"/>
        <end position="146"/>
    </location>
</feature>
<keyword evidence="1" id="KW-0472">Membrane</keyword>
<feature type="transmembrane region" description="Helical" evidence="1">
    <location>
        <begin position="299"/>
        <end position="318"/>
    </location>
</feature>
<feature type="transmembrane region" description="Helical" evidence="1">
    <location>
        <begin position="6"/>
        <end position="24"/>
    </location>
</feature>
<reference evidence="2 3" key="1">
    <citation type="submission" date="2019-08" db="EMBL/GenBank/DDBJ databases">
        <title>Actinomadura sp. nov. CYP1-5 isolated from mountain soil.</title>
        <authorList>
            <person name="Songsumanus A."/>
            <person name="Kuncharoen N."/>
            <person name="Kudo T."/>
            <person name="Yuki M."/>
            <person name="Igarashi Y."/>
            <person name="Tanasupawat S."/>
        </authorList>
    </citation>
    <scope>NUCLEOTIDE SEQUENCE [LARGE SCALE GENOMIC DNA]</scope>
    <source>
        <strain evidence="2 3">GKU157</strain>
    </source>
</reference>